<name>A0A9E7D647_9HYPH</name>
<dbReference type="PRINTS" id="PR00035">
    <property type="entry name" value="HTHGNTR"/>
</dbReference>
<dbReference type="InterPro" id="IPR008920">
    <property type="entry name" value="TF_FadR/GntR_C"/>
</dbReference>
<evidence type="ECO:0000256" key="1">
    <source>
        <dbReference type="ARBA" id="ARBA00023015"/>
    </source>
</evidence>
<dbReference type="SUPFAM" id="SSF46785">
    <property type="entry name" value="Winged helix' DNA-binding domain"/>
    <property type="match status" value="1"/>
</dbReference>
<keyword evidence="3" id="KW-0804">Transcription</keyword>
<dbReference type="SMART" id="SM00895">
    <property type="entry name" value="FCD"/>
    <property type="match status" value="1"/>
</dbReference>
<dbReference type="EMBL" id="CP083240">
    <property type="protein sequence ID" value="UOK73357.1"/>
    <property type="molecule type" value="Genomic_DNA"/>
</dbReference>
<dbReference type="PROSITE" id="PS50949">
    <property type="entry name" value="HTH_GNTR"/>
    <property type="match status" value="1"/>
</dbReference>
<evidence type="ECO:0000313" key="6">
    <source>
        <dbReference type="Proteomes" id="UP000831684"/>
    </source>
</evidence>
<keyword evidence="2" id="KW-0238">DNA-binding</keyword>
<dbReference type="InterPro" id="IPR011711">
    <property type="entry name" value="GntR_C"/>
</dbReference>
<sequence>MQQASLVAIGNIMSLVRAKRIQAGERLPSERDLAERFDMSRGVVREALATLEVMRFIERRPNSGIYLRDTEVEGSFEALVLQAHLGLPLKTSEIVQALELRRIMEVQAIRLACERATSKDLRTIRSILEEADRRIEEGRTIEAEDQSFHLAIVAATKNEVFLRVVNAFYEVSRHRRNVYFRSLEQSAVSSRDHYKIYEGLEKRDANAAAQAMEQHLLSAAAHWKELLAASPRQLKQFGQRVSGTD</sequence>
<feature type="domain" description="HTH gntR-type" evidence="4">
    <location>
        <begin position="2"/>
        <end position="70"/>
    </location>
</feature>
<protein>
    <submittedName>
        <fullName evidence="5">FadR family transcriptional regulator</fullName>
    </submittedName>
</protein>
<geneLocation type="plasmid" evidence="5 6">
    <name>pA</name>
</geneLocation>
<accession>A0A9E7D647</accession>
<evidence type="ECO:0000256" key="2">
    <source>
        <dbReference type="ARBA" id="ARBA00023125"/>
    </source>
</evidence>
<dbReference type="Gene3D" id="1.20.120.530">
    <property type="entry name" value="GntR ligand-binding domain-like"/>
    <property type="match status" value="1"/>
</dbReference>
<dbReference type="SMART" id="SM00345">
    <property type="entry name" value="HTH_GNTR"/>
    <property type="match status" value="1"/>
</dbReference>
<organism evidence="5 6">
    <name type="scientific">Ancylobacter polymorphus</name>
    <dbReference type="NCBI Taxonomy" id="223390"/>
    <lineage>
        <taxon>Bacteria</taxon>
        <taxon>Pseudomonadati</taxon>
        <taxon>Pseudomonadota</taxon>
        <taxon>Alphaproteobacteria</taxon>
        <taxon>Hyphomicrobiales</taxon>
        <taxon>Xanthobacteraceae</taxon>
        <taxon>Ancylobacter</taxon>
    </lineage>
</organism>
<dbReference type="KEGG" id="apol:K9D25_22220"/>
<dbReference type="GO" id="GO:0003677">
    <property type="term" value="F:DNA binding"/>
    <property type="evidence" value="ECO:0007669"/>
    <property type="project" value="UniProtKB-KW"/>
</dbReference>
<dbReference type="Pfam" id="PF07729">
    <property type="entry name" value="FCD"/>
    <property type="match status" value="1"/>
</dbReference>
<evidence type="ECO:0000259" key="4">
    <source>
        <dbReference type="PROSITE" id="PS50949"/>
    </source>
</evidence>
<dbReference type="Gene3D" id="1.10.10.10">
    <property type="entry name" value="Winged helix-like DNA-binding domain superfamily/Winged helix DNA-binding domain"/>
    <property type="match status" value="1"/>
</dbReference>
<dbReference type="RefSeq" id="WP_244451036.1">
    <property type="nucleotide sequence ID" value="NZ_CP083240.1"/>
</dbReference>
<dbReference type="GO" id="GO:0003700">
    <property type="term" value="F:DNA-binding transcription factor activity"/>
    <property type="evidence" value="ECO:0007669"/>
    <property type="project" value="InterPro"/>
</dbReference>
<dbReference type="CDD" id="cd07377">
    <property type="entry name" value="WHTH_GntR"/>
    <property type="match status" value="1"/>
</dbReference>
<proteinExistence type="predicted"/>
<dbReference type="InterPro" id="IPR036388">
    <property type="entry name" value="WH-like_DNA-bd_sf"/>
</dbReference>
<keyword evidence="1" id="KW-0805">Transcription regulation</keyword>
<dbReference type="InterPro" id="IPR036390">
    <property type="entry name" value="WH_DNA-bd_sf"/>
</dbReference>
<evidence type="ECO:0000256" key="3">
    <source>
        <dbReference type="ARBA" id="ARBA00023163"/>
    </source>
</evidence>
<reference evidence="5" key="1">
    <citation type="submission" date="2021-09" db="EMBL/GenBank/DDBJ databases">
        <title>Network and meta-omics reveal the key degrader and cooperation patterns in an efficient 1,4-dioxane-degrading microbial community.</title>
        <authorList>
            <person name="Dai C."/>
        </authorList>
    </citation>
    <scope>NUCLEOTIDE SEQUENCE</scope>
    <source>
        <strain evidence="5">ZM13</strain>
        <plasmid evidence="5">pA</plasmid>
    </source>
</reference>
<evidence type="ECO:0000313" key="5">
    <source>
        <dbReference type="EMBL" id="UOK73357.1"/>
    </source>
</evidence>
<dbReference type="PANTHER" id="PTHR43537:SF5">
    <property type="entry name" value="UXU OPERON TRANSCRIPTIONAL REGULATOR"/>
    <property type="match status" value="1"/>
</dbReference>
<dbReference type="InterPro" id="IPR000524">
    <property type="entry name" value="Tscrpt_reg_HTH_GntR"/>
</dbReference>
<dbReference type="AlphaFoldDB" id="A0A9E7D647"/>
<dbReference type="SUPFAM" id="SSF48008">
    <property type="entry name" value="GntR ligand-binding domain-like"/>
    <property type="match status" value="1"/>
</dbReference>
<dbReference type="PANTHER" id="PTHR43537">
    <property type="entry name" value="TRANSCRIPTIONAL REGULATOR, GNTR FAMILY"/>
    <property type="match status" value="1"/>
</dbReference>
<dbReference type="Pfam" id="PF00392">
    <property type="entry name" value="GntR"/>
    <property type="match status" value="1"/>
</dbReference>
<dbReference type="Proteomes" id="UP000831684">
    <property type="component" value="Plasmid pA"/>
</dbReference>
<keyword evidence="5" id="KW-0614">Plasmid</keyword>
<gene>
    <name evidence="5" type="ORF">K9D25_22220</name>
</gene>